<proteinExistence type="predicted"/>
<feature type="non-terminal residue" evidence="1">
    <location>
        <position position="1"/>
    </location>
</feature>
<keyword evidence="2" id="KW-1185">Reference proteome</keyword>
<feature type="non-terminal residue" evidence="1">
    <location>
        <position position="109"/>
    </location>
</feature>
<organism evidence="1 2">
    <name type="scientific">[Candida] arabinofermentans NRRL YB-2248</name>
    <dbReference type="NCBI Taxonomy" id="983967"/>
    <lineage>
        <taxon>Eukaryota</taxon>
        <taxon>Fungi</taxon>
        <taxon>Dikarya</taxon>
        <taxon>Ascomycota</taxon>
        <taxon>Saccharomycotina</taxon>
        <taxon>Pichiomycetes</taxon>
        <taxon>Pichiales</taxon>
        <taxon>Pichiaceae</taxon>
        <taxon>Ogataea</taxon>
        <taxon>Ogataea/Candida clade</taxon>
    </lineage>
</organism>
<dbReference type="AlphaFoldDB" id="A0A1E4SZ35"/>
<reference evidence="2" key="1">
    <citation type="submission" date="2016-04" db="EMBL/GenBank/DDBJ databases">
        <title>Comparative genomics of biotechnologically important yeasts.</title>
        <authorList>
            <consortium name="DOE Joint Genome Institute"/>
            <person name="Riley R."/>
            <person name="Haridas S."/>
            <person name="Wolfe K.H."/>
            <person name="Lopes M.R."/>
            <person name="Hittinger C.T."/>
            <person name="Goker M."/>
            <person name="Salamov A."/>
            <person name="Wisecaver J."/>
            <person name="Long T.M."/>
            <person name="Aerts A.L."/>
            <person name="Barry K."/>
            <person name="Choi C."/>
            <person name="Clum A."/>
            <person name="Coughlan A.Y."/>
            <person name="Deshpande S."/>
            <person name="Douglass A.P."/>
            <person name="Hanson S.J."/>
            <person name="Klenk H.-P."/>
            <person name="Labutti K."/>
            <person name="Lapidus A."/>
            <person name="Lindquist E."/>
            <person name="Lipzen A."/>
            <person name="Meier-Kolthoff J.P."/>
            <person name="Ohm R.A."/>
            <person name="Otillar R.P."/>
            <person name="Pangilinan J."/>
            <person name="Peng Y."/>
            <person name="Rokas A."/>
            <person name="Rosa C.A."/>
            <person name="Scheuner C."/>
            <person name="Sibirny A.A."/>
            <person name="Slot J.C."/>
            <person name="Stielow J.B."/>
            <person name="Sun H."/>
            <person name="Kurtzman C.P."/>
            <person name="Blackwell M."/>
            <person name="Grigoriev I.V."/>
            <person name="Jeffries T.W."/>
        </authorList>
    </citation>
    <scope>NUCLEOTIDE SEQUENCE [LARGE SCALE GENOMIC DNA]</scope>
    <source>
        <strain evidence="2">NRRL YB-2248</strain>
    </source>
</reference>
<protein>
    <submittedName>
        <fullName evidence="1">Uncharacterized protein</fullName>
    </submittedName>
</protein>
<dbReference type="STRING" id="983967.A0A1E4SZ35"/>
<evidence type="ECO:0000313" key="2">
    <source>
        <dbReference type="Proteomes" id="UP000094801"/>
    </source>
</evidence>
<sequence length="109" mass="12287">KRESDEFEITGNLSDLLAICINSAQMTVCILISCLNDGILAMFGVMDLDYIYSASLTFFMCGDILNFQFAECGKLLDSCLSIMNQLAQKGNSVAKLKYERLLHLIKRYR</sequence>
<dbReference type="OrthoDB" id="3266505at2759"/>
<evidence type="ECO:0000313" key="1">
    <source>
        <dbReference type="EMBL" id="ODV84744.1"/>
    </source>
</evidence>
<dbReference type="Proteomes" id="UP000094801">
    <property type="component" value="Unassembled WGS sequence"/>
</dbReference>
<dbReference type="EMBL" id="KV453855">
    <property type="protein sequence ID" value="ODV84744.1"/>
    <property type="molecule type" value="Genomic_DNA"/>
</dbReference>
<accession>A0A1E4SZ35</accession>
<gene>
    <name evidence="1" type="ORF">CANARDRAFT_181463</name>
</gene>
<name>A0A1E4SZ35_9ASCO</name>